<dbReference type="AlphaFoldDB" id="A0A9N8VE82"/>
<evidence type="ECO:0000256" key="8">
    <source>
        <dbReference type="ARBA" id="ARBA00023303"/>
    </source>
</evidence>
<dbReference type="Gene3D" id="1.10.1200.120">
    <property type="entry name" value="Large-conductance mechanosensitive channel, MscL, domain 1"/>
    <property type="match status" value="1"/>
</dbReference>
<keyword evidence="8" id="KW-0407">Ion channel</keyword>
<dbReference type="InterPro" id="IPR036019">
    <property type="entry name" value="MscL_channel"/>
</dbReference>
<evidence type="ECO:0000313" key="12">
    <source>
        <dbReference type="Proteomes" id="UP000789706"/>
    </source>
</evidence>
<dbReference type="Proteomes" id="UP000789706">
    <property type="component" value="Unassembled WGS sequence"/>
</dbReference>
<dbReference type="InterPro" id="IPR037673">
    <property type="entry name" value="MSC/AndL"/>
</dbReference>
<keyword evidence="6" id="KW-0406">Ion transport</keyword>
<evidence type="ECO:0000256" key="5">
    <source>
        <dbReference type="ARBA" id="ARBA00022989"/>
    </source>
</evidence>
<comment type="subcellular location">
    <subcellularLocation>
        <location evidence="1">Membrane</location>
        <topology evidence="1">Multi-pass membrane protein</topology>
    </subcellularLocation>
</comment>
<feature type="transmembrane region" description="Helical" evidence="10">
    <location>
        <begin position="94"/>
        <end position="115"/>
    </location>
</feature>
<dbReference type="NCBIfam" id="TIGR00220">
    <property type="entry name" value="mscL"/>
    <property type="match status" value="1"/>
</dbReference>
<evidence type="ECO:0000256" key="4">
    <source>
        <dbReference type="ARBA" id="ARBA00022692"/>
    </source>
</evidence>
<organism evidence="11 12">
    <name type="scientific">Diversispora eburnea</name>
    <dbReference type="NCBI Taxonomy" id="1213867"/>
    <lineage>
        <taxon>Eukaryota</taxon>
        <taxon>Fungi</taxon>
        <taxon>Fungi incertae sedis</taxon>
        <taxon>Mucoromycota</taxon>
        <taxon>Glomeromycotina</taxon>
        <taxon>Glomeromycetes</taxon>
        <taxon>Diversisporales</taxon>
        <taxon>Diversisporaceae</taxon>
        <taxon>Diversispora</taxon>
    </lineage>
</organism>
<keyword evidence="7 10" id="KW-0472">Membrane</keyword>
<dbReference type="OrthoDB" id="10010920at2759"/>
<protein>
    <submittedName>
        <fullName evidence="11">4677_t:CDS:1</fullName>
    </submittedName>
</protein>
<proteinExistence type="predicted"/>
<evidence type="ECO:0000256" key="2">
    <source>
        <dbReference type="ARBA" id="ARBA00022448"/>
    </source>
</evidence>
<sequence length="183" mass="20340">MALGIIQDFKDFIKKRGGNVMDLVLAVIIGTVFTKVVNSLVNDIVTPPLGLLIHGTNLENFFIVIRHGQTPNAKYNTPQEAQEDGAVTENIGSFLNAVIEFFMVAITLFLIFYVYKLIRKPKEKTEECPWCQADIPVGSIKCQFCTSIIVEKIPSQYLRDTKDSTTNTANPATSSPDNLIDIQ</sequence>
<keyword evidence="12" id="KW-1185">Reference proteome</keyword>
<comment type="caution">
    <text evidence="11">The sequence shown here is derived from an EMBL/GenBank/DDBJ whole genome shotgun (WGS) entry which is preliminary data.</text>
</comment>
<accession>A0A9N8VE82</accession>
<name>A0A9N8VE82_9GLOM</name>
<evidence type="ECO:0000256" key="3">
    <source>
        <dbReference type="ARBA" id="ARBA00022475"/>
    </source>
</evidence>
<feature type="compositionally biased region" description="Low complexity" evidence="9">
    <location>
        <begin position="164"/>
        <end position="176"/>
    </location>
</feature>
<dbReference type="Pfam" id="PF01741">
    <property type="entry name" value="MscL"/>
    <property type="match status" value="1"/>
</dbReference>
<feature type="transmembrane region" description="Helical" evidence="10">
    <location>
        <begin position="20"/>
        <end position="41"/>
    </location>
</feature>
<keyword evidence="2" id="KW-0813">Transport</keyword>
<feature type="region of interest" description="Disordered" evidence="9">
    <location>
        <begin position="161"/>
        <end position="183"/>
    </location>
</feature>
<dbReference type="EMBL" id="CAJVPK010000097">
    <property type="protein sequence ID" value="CAG8448112.1"/>
    <property type="molecule type" value="Genomic_DNA"/>
</dbReference>
<keyword evidence="5 10" id="KW-1133">Transmembrane helix</keyword>
<keyword evidence="4 10" id="KW-0812">Transmembrane</keyword>
<evidence type="ECO:0000256" key="9">
    <source>
        <dbReference type="SAM" id="MobiDB-lite"/>
    </source>
</evidence>
<dbReference type="GO" id="GO:0016020">
    <property type="term" value="C:membrane"/>
    <property type="evidence" value="ECO:0007669"/>
    <property type="project" value="UniProtKB-SubCell"/>
</dbReference>
<evidence type="ECO:0000256" key="10">
    <source>
        <dbReference type="SAM" id="Phobius"/>
    </source>
</evidence>
<reference evidence="11" key="1">
    <citation type="submission" date="2021-06" db="EMBL/GenBank/DDBJ databases">
        <authorList>
            <person name="Kallberg Y."/>
            <person name="Tangrot J."/>
            <person name="Rosling A."/>
        </authorList>
    </citation>
    <scope>NUCLEOTIDE SEQUENCE</scope>
    <source>
        <strain evidence="11">AZ414A</strain>
    </source>
</reference>
<dbReference type="InterPro" id="IPR001185">
    <property type="entry name" value="MS_channel"/>
</dbReference>
<dbReference type="PANTHER" id="PTHR30266">
    <property type="entry name" value="MECHANOSENSITIVE CHANNEL MSCL"/>
    <property type="match status" value="1"/>
</dbReference>
<evidence type="ECO:0000256" key="6">
    <source>
        <dbReference type="ARBA" id="ARBA00023065"/>
    </source>
</evidence>
<gene>
    <name evidence="11" type="ORF">DEBURN_LOCUS1936</name>
</gene>
<dbReference type="PANTHER" id="PTHR30266:SF2">
    <property type="entry name" value="LARGE-CONDUCTANCE MECHANOSENSITIVE CHANNEL"/>
    <property type="match status" value="1"/>
</dbReference>
<keyword evidence="3" id="KW-1003">Cell membrane</keyword>
<dbReference type="GO" id="GO:0008381">
    <property type="term" value="F:mechanosensitive monoatomic ion channel activity"/>
    <property type="evidence" value="ECO:0007669"/>
    <property type="project" value="InterPro"/>
</dbReference>
<evidence type="ECO:0000256" key="7">
    <source>
        <dbReference type="ARBA" id="ARBA00023136"/>
    </source>
</evidence>
<evidence type="ECO:0000313" key="11">
    <source>
        <dbReference type="EMBL" id="CAG8448112.1"/>
    </source>
</evidence>
<dbReference type="SUPFAM" id="SSF81330">
    <property type="entry name" value="Gated mechanosensitive channel"/>
    <property type="match status" value="1"/>
</dbReference>
<evidence type="ECO:0000256" key="1">
    <source>
        <dbReference type="ARBA" id="ARBA00004141"/>
    </source>
</evidence>